<dbReference type="PANTHER" id="PTHR45228:SF8">
    <property type="entry name" value="TWO-COMPONENT RESPONSE REGULATOR-RELATED"/>
    <property type="match status" value="1"/>
</dbReference>
<dbReference type="CDD" id="cd17569">
    <property type="entry name" value="REC_HupR-like"/>
    <property type="match status" value="1"/>
</dbReference>
<dbReference type="Pfam" id="PF00072">
    <property type="entry name" value="Response_reg"/>
    <property type="match status" value="1"/>
</dbReference>
<dbReference type="SMART" id="SM00448">
    <property type="entry name" value="REC"/>
    <property type="match status" value="1"/>
</dbReference>
<dbReference type="PROSITE" id="PS50110">
    <property type="entry name" value="RESPONSE_REGULATORY"/>
    <property type="match status" value="1"/>
</dbReference>
<organism evidence="3 4">
    <name type="scientific">Planosporangium thailandense</name>
    <dbReference type="NCBI Taxonomy" id="765197"/>
    <lineage>
        <taxon>Bacteria</taxon>
        <taxon>Bacillati</taxon>
        <taxon>Actinomycetota</taxon>
        <taxon>Actinomycetes</taxon>
        <taxon>Micromonosporales</taxon>
        <taxon>Micromonosporaceae</taxon>
        <taxon>Planosporangium</taxon>
    </lineage>
</organism>
<accession>A0ABX0Y721</accession>
<keyword evidence="1" id="KW-0597">Phosphoprotein</keyword>
<evidence type="ECO:0000259" key="2">
    <source>
        <dbReference type="PROSITE" id="PS50110"/>
    </source>
</evidence>
<dbReference type="EMBL" id="JAATVY010000050">
    <property type="protein sequence ID" value="NJC74220.1"/>
    <property type="molecule type" value="Genomic_DNA"/>
</dbReference>
<dbReference type="Gene3D" id="3.40.50.2300">
    <property type="match status" value="1"/>
</dbReference>
<proteinExistence type="predicted"/>
<feature type="domain" description="Response regulatory" evidence="2">
    <location>
        <begin position="6"/>
        <end position="123"/>
    </location>
</feature>
<gene>
    <name evidence="3" type="ORF">HC031_31575</name>
</gene>
<evidence type="ECO:0000313" key="4">
    <source>
        <dbReference type="Proteomes" id="UP000722989"/>
    </source>
</evidence>
<dbReference type="PANTHER" id="PTHR45228">
    <property type="entry name" value="CYCLIC DI-GMP PHOSPHODIESTERASE TM_0186-RELATED"/>
    <property type="match status" value="1"/>
</dbReference>
<evidence type="ECO:0000256" key="1">
    <source>
        <dbReference type="PROSITE-ProRule" id="PRU00169"/>
    </source>
</evidence>
<dbReference type="InterPro" id="IPR001789">
    <property type="entry name" value="Sig_transdc_resp-reg_receiver"/>
</dbReference>
<name>A0ABX0Y721_9ACTN</name>
<dbReference type="InterPro" id="IPR052020">
    <property type="entry name" value="Cyclic_di-GMP/3'3'-cGAMP_PDE"/>
</dbReference>
<reference evidence="3 4" key="1">
    <citation type="submission" date="2020-03" db="EMBL/GenBank/DDBJ databases">
        <title>WGS of the type strain of Planosporangium spp.</title>
        <authorList>
            <person name="Thawai C."/>
        </authorList>
    </citation>
    <scope>NUCLEOTIDE SEQUENCE [LARGE SCALE GENOMIC DNA]</scope>
    <source>
        <strain evidence="3 4">TBRC 5610</strain>
    </source>
</reference>
<evidence type="ECO:0000313" key="3">
    <source>
        <dbReference type="EMBL" id="NJC74220.1"/>
    </source>
</evidence>
<dbReference type="Pfam" id="PF13487">
    <property type="entry name" value="HD_5"/>
    <property type="match status" value="1"/>
</dbReference>
<dbReference type="InterPro" id="IPR011006">
    <property type="entry name" value="CheY-like_superfamily"/>
</dbReference>
<comment type="caution">
    <text evidence="3">The sequence shown here is derived from an EMBL/GenBank/DDBJ whole genome shotgun (WGS) entry which is preliminary data.</text>
</comment>
<dbReference type="Gene3D" id="1.10.3210.10">
    <property type="entry name" value="Hypothetical protein af1432"/>
    <property type="match status" value="1"/>
</dbReference>
<dbReference type="SUPFAM" id="SSF52172">
    <property type="entry name" value="CheY-like"/>
    <property type="match status" value="1"/>
</dbReference>
<feature type="modified residue" description="4-aspartylphosphate" evidence="1">
    <location>
        <position position="57"/>
    </location>
</feature>
<keyword evidence="4" id="KW-1185">Reference proteome</keyword>
<protein>
    <submittedName>
        <fullName evidence="3">Response regulator</fullName>
    </submittedName>
</protein>
<dbReference type="Proteomes" id="UP000722989">
    <property type="component" value="Unassembled WGS sequence"/>
</dbReference>
<sequence length="378" mass="41248">MAGRTRILCLDDEPYVLDGLRRYLRASYQVLTTTQPQEALDLLGAAADEPVAVVVSDMRMPQMTGVDVLERARQISPDTTRVLLTGDADLHSAVAAINQGHVFRFMLKPCPSDDLKATVAAAVEQNRLVRAERELLEATLKGCVDALMDTLGMAQPALFSRAGRLQRLTQRLCQELGVSDAWQIEMAAQMGEIGAITLPPEAIAGLEGGTPKSAAEAEMLARLPNIADNVLARIPRLEAVREIVRHQLPTDRHPMSPLRPDAPDGAWVLQAVREYDALVWRGMPPDLAVATLSARKIHAPELLRVLAGIGGMRVPHEAVREIKIGDLAIGHELADDVYSAKGMLLVARGQVITERLLIRLRNYEMTTGLKGTILIVDL</sequence>
<dbReference type="RefSeq" id="WP_167929124.1">
    <property type="nucleotide sequence ID" value="NZ_JAATVY010000050.1"/>
</dbReference>